<dbReference type="PANTHER" id="PTHR21497:SF53">
    <property type="entry name" value="E3 UBIQUITIN-PROTEIN LIGASE PRT6"/>
    <property type="match status" value="1"/>
</dbReference>
<dbReference type="GO" id="GO:0005737">
    <property type="term" value="C:cytoplasm"/>
    <property type="evidence" value="ECO:0007669"/>
    <property type="project" value="TreeGrafter"/>
</dbReference>
<reference evidence="3 4" key="1">
    <citation type="journal article" date="2013" name="BMC Genomics">
        <title>The miniature genome of a carnivorous plant Genlisea aurea contains a low number of genes and short non-coding sequences.</title>
        <authorList>
            <person name="Leushkin E.V."/>
            <person name="Sutormin R.A."/>
            <person name="Nabieva E.R."/>
            <person name="Penin A.A."/>
            <person name="Kondrashov A.S."/>
            <person name="Logacheva M.D."/>
        </authorList>
    </citation>
    <scope>NUCLEOTIDE SEQUENCE [LARGE SCALE GENOMIC DNA]</scope>
</reference>
<keyword evidence="1" id="KW-0479">Metal-binding</keyword>
<organism evidence="3 4">
    <name type="scientific">Genlisea aurea</name>
    <dbReference type="NCBI Taxonomy" id="192259"/>
    <lineage>
        <taxon>Eukaryota</taxon>
        <taxon>Viridiplantae</taxon>
        <taxon>Streptophyta</taxon>
        <taxon>Embryophyta</taxon>
        <taxon>Tracheophyta</taxon>
        <taxon>Spermatophyta</taxon>
        <taxon>Magnoliopsida</taxon>
        <taxon>eudicotyledons</taxon>
        <taxon>Gunneridae</taxon>
        <taxon>Pentapetalae</taxon>
        <taxon>asterids</taxon>
        <taxon>lamiids</taxon>
        <taxon>Lamiales</taxon>
        <taxon>Lentibulariaceae</taxon>
        <taxon>Genlisea</taxon>
    </lineage>
</organism>
<accession>S8C8V1</accession>
<dbReference type="AlphaFoldDB" id="S8C8V1"/>
<dbReference type="PANTHER" id="PTHR21497">
    <property type="entry name" value="UBIQUITIN LIGASE E3 ALPHA-RELATED"/>
    <property type="match status" value="1"/>
</dbReference>
<dbReference type="GO" id="GO:0008270">
    <property type="term" value="F:zinc ion binding"/>
    <property type="evidence" value="ECO:0007669"/>
    <property type="project" value="UniProtKB-UniRule"/>
</dbReference>
<dbReference type="GO" id="GO:0000151">
    <property type="term" value="C:ubiquitin ligase complex"/>
    <property type="evidence" value="ECO:0007669"/>
    <property type="project" value="TreeGrafter"/>
</dbReference>
<feature type="non-terminal residue" evidence="3">
    <location>
        <position position="1"/>
    </location>
</feature>
<feature type="non-terminal residue" evidence="3">
    <location>
        <position position="532"/>
    </location>
</feature>
<dbReference type="Proteomes" id="UP000015453">
    <property type="component" value="Unassembled WGS sequence"/>
</dbReference>
<dbReference type="InterPro" id="IPR039164">
    <property type="entry name" value="UBR1-like"/>
</dbReference>
<comment type="similarity">
    <text evidence="1">Belongs to the E3 ubiquitin-protein ligase UBR1-like family.</text>
</comment>
<keyword evidence="1" id="KW-0863">Zinc-finger</keyword>
<comment type="pathway">
    <text evidence="1">Protein modification; protein ubiquitination.</text>
</comment>
<evidence type="ECO:0000259" key="2">
    <source>
        <dbReference type="Pfam" id="PF18995"/>
    </source>
</evidence>
<dbReference type="GO" id="GO:0016567">
    <property type="term" value="P:protein ubiquitination"/>
    <property type="evidence" value="ECO:0007669"/>
    <property type="project" value="UniProtKB-UniRule"/>
</dbReference>
<feature type="domain" description="E3 ubiquitin-protein ligase UBR-like C-terminal" evidence="2">
    <location>
        <begin position="109"/>
        <end position="532"/>
    </location>
</feature>
<gene>
    <name evidence="3" type="ORF">M569_11520</name>
</gene>
<protein>
    <recommendedName>
        <fullName evidence="1">E3 ubiquitin-protein ligase</fullName>
        <ecNumber evidence="1">2.3.2.27</ecNumber>
    </recommendedName>
</protein>
<evidence type="ECO:0000256" key="1">
    <source>
        <dbReference type="RuleBase" id="RU366018"/>
    </source>
</evidence>
<comment type="catalytic activity">
    <reaction evidence="1">
        <text>S-ubiquitinyl-[E2 ubiquitin-conjugating enzyme]-L-cysteine + [acceptor protein]-L-lysine = [E2 ubiquitin-conjugating enzyme]-L-cysteine + N(6)-ubiquitinyl-[acceptor protein]-L-lysine.</text>
        <dbReference type="EC" id="2.3.2.27"/>
    </reaction>
</comment>
<dbReference type="GO" id="GO:0061630">
    <property type="term" value="F:ubiquitin protein ligase activity"/>
    <property type="evidence" value="ECO:0007669"/>
    <property type="project" value="UniProtKB-UniRule"/>
</dbReference>
<comment type="caution">
    <text evidence="3">The sequence shown here is derived from an EMBL/GenBank/DDBJ whole genome shotgun (WGS) entry which is preliminary data.</text>
</comment>
<evidence type="ECO:0000313" key="4">
    <source>
        <dbReference type="Proteomes" id="UP000015453"/>
    </source>
</evidence>
<sequence>EFLCPVCRGLANSIMPTLPPKMRRVPRLPTVSSSGTDADDFSTMSDHGCLLCLKEGLSLIEKIANFVSRNENINALPVKNMRLENLETIIHFLCGIYYPGKDKVLETGRVSDSVILWNTLKYSLISTEIAARSRRGSLRPNYDLGALYQEINSSTGFILSLILDLIQNARTSYRDVLLRFHAIQIFAKSLGCGTTDSEDLRQGGNMLYILENPESKVQYPDIQLWSLASEPVIAHDAFSSFMWILFCLPWPMLSCRQSYFSLVHVFYVASMIQAIIVSHKNRRSVEVGKSRGDMITEIYRVIGEHPEAGKYFESRFITDPASEAVDAIRGLSFPFLRRCALLWKLINGSRITPFSSYGSSYPENENRGSNYSIAEEIHEVNELKRFFGIPPDDFIVNDETTKSTALSWLNHFIEVHGGAYKCRRVLKCTPAVPFRLMILPRLFQDLLQRYIKKSCPECGVVNDEPALCLLCGKLCSPNWKPCCRESSCQAHAAACGAGMGVFLLMRKTSVLLQRSAIQAHWPSPYLDAYGEE</sequence>
<dbReference type="Pfam" id="PF18995">
    <property type="entry name" value="PRT6_C"/>
    <property type="match status" value="1"/>
</dbReference>
<dbReference type="OrthoDB" id="26387at2759"/>
<keyword evidence="1" id="KW-0833">Ubl conjugation pathway</keyword>
<dbReference type="EC" id="2.3.2.27" evidence="1"/>
<dbReference type="EMBL" id="AUSU01005593">
    <property type="protein sequence ID" value="EPS63265.1"/>
    <property type="molecule type" value="Genomic_DNA"/>
</dbReference>
<keyword evidence="1" id="KW-0862">Zinc</keyword>
<dbReference type="GO" id="GO:0071596">
    <property type="term" value="P:ubiquitin-dependent protein catabolic process via the N-end rule pathway"/>
    <property type="evidence" value="ECO:0007669"/>
    <property type="project" value="UniProtKB-UniRule"/>
</dbReference>
<evidence type="ECO:0000313" key="3">
    <source>
        <dbReference type="EMBL" id="EPS63265.1"/>
    </source>
</evidence>
<keyword evidence="4" id="KW-1185">Reference proteome</keyword>
<dbReference type="InterPro" id="IPR044046">
    <property type="entry name" value="E3_ligase_UBR-like_C"/>
</dbReference>
<name>S8C8V1_9LAMI</name>
<comment type="function">
    <text evidence="1">Ubiquitin ligase protein which is a component of the N-end rule pathway. Recognizes and binds to proteins bearing specific N-terminal residues that are destabilizing according to the N-end rule, leading to their ubiquitination and subsequent degradation.</text>
</comment>
<dbReference type="UniPathway" id="UPA00143"/>
<proteinExistence type="inferred from homology"/>
<keyword evidence="1" id="KW-0808">Transferase</keyword>